<evidence type="ECO:0000313" key="2">
    <source>
        <dbReference type="Proteomes" id="UP000504636"/>
    </source>
</evidence>
<dbReference type="RefSeq" id="XP_033573473.1">
    <property type="nucleotide sequence ID" value="XM_033729077.1"/>
</dbReference>
<name>A0A6A6YD37_9PEZI</name>
<dbReference type="GeneID" id="54469970"/>
<reference evidence="3" key="3">
    <citation type="submission" date="2025-04" db="UniProtKB">
        <authorList>
            <consortium name="RefSeq"/>
        </authorList>
    </citation>
    <scope>IDENTIFICATION</scope>
    <source>
        <strain evidence="3">CBS 304.34</strain>
    </source>
</reference>
<organism evidence="1">
    <name type="scientific">Mytilinidion resinicola</name>
    <dbReference type="NCBI Taxonomy" id="574789"/>
    <lineage>
        <taxon>Eukaryota</taxon>
        <taxon>Fungi</taxon>
        <taxon>Dikarya</taxon>
        <taxon>Ascomycota</taxon>
        <taxon>Pezizomycotina</taxon>
        <taxon>Dothideomycetes</taxon>
        <taxon>Pleosporomycetidae</taxon>
        <taxon>Mytilinidiales</taxon>
        <taxon>Mytilinidiaceae</taxon>
        <taxon>Mytilinidion</taxon>
    </lineage>
</organism>
<protein>
    <submittedName>
        <fullName evidence="1 3">Uncharacterized protein</fullName>
    </submittedName>
</protein>
<evidence type="ECO:0000313" key="1">
    <source>
        <dbReference type="EMBL" id="KAF2806509.1"/>
    </source>
</evidence>
<accession>A0A6A6YD37</accession>
<gene>
    <name evidence="1 3" type="ORF">BDZ99DRAFT_96684</name>
</gene>
<dbReference type="AlphaFoldDB" id="A0A6A6YD37"/>
<reference evidence="3" key="2">
    <citation type="submission" date="2020-04" db="EMBL/GenBank/DDBJ databases">
        <authorList>
            <consortium name="NCBI Genome Project"/>
        </authorList>
    </citation>
    <scope>NUCLEOTIDE SEQUENCE</scope>
    <source>
        <strain evidence="3">CBS 304.34</strain>
    </source>
</reference>
<dbReference type="EMBL" id="MU003707">
    <property type="protein sequence ID" value="KAF2806509.1"/>
    <property type="molecule type" value="Genomic_DNA"/>
</dbReference>
<sequence length="189" mass="21413">MQGSKALLEIGLKAICLPGLISPRSAAGIYICQPRQWFATFWSSFRAVETLTSRHVRSLARNASLIMRTTHMSASCFVRSPFTPRKARISRSRTYVFHCSWKRSPYPERVPWVVGLTCPFFFFSLDAQPRRYSGKVRSSQDKKLSQAGRIVDVQSCRPCLGRVGVSLRYVASGKILQNPLFPHVANMRD</sequence>
<reference evidence="1 3" key="1">
    <citation type="journal article" date="2020" name="Stud. Mycol.">
        <title>101 Dothideomycetes genomes: a test case for predicting lifestyles and emergence of pathogens.</title>
        <authorList>
            <person name="Haridas S."/>
            <person name="Albert R."/>
            <person name="Binder M."/>
            <person name="Bloem J."/>
            <person name="Labutti K."/>
            <person name="Salamov A."/>
            <person name="Andreopoulos B."/>
            <person name="Baker S."/>
            <person name="Barry K."/>
            <person name="Bills G."/>
            <person name="Bluhm B."/>
            <person name="Cannon C."/>
            <person name="Castanera R."/>
            <person name="Culley D."/>
            <person name="Daum C."/>
            <person name="Ezra D."/>
            <person name="Gonzalez J."/>
            <person name="Henrissat B."/>
            <person name="Kuo A."/>
            <person name="Liang C."/>
            <person name="Lipzen A."/>
            <person name="Lutzoni F."/>
            <person name="Magnuson J."/>
            <person name="Mondo S."/>
            <person name="Nolan M."/>
            <person name="Ohm R."/>
            <person name="Pangilinan J."/>
            <person name="Park H.-J."/>
            <person name="Ramirez L."/>
            <person name="Alfaro M."/>
            <person name="Sun H."/>
            <person name="Tritt A."/>
            <person name="Yoshinaga Y."/>
            <person name="Zwiers L.-H."/>
            <person name="Turgeon B."/>
            <person name="Goodwin S."/>
            <person name="Spatafora J."/>
            <person name="Crous P."/>
            <person name="Grigoriev I."/>
        </authorList>
    </citation>
    <scope>NUCLEOTIDE SEQUENCE</scope>
    <source>
        <strain evidence="1 3">CBS 304.34</strain>
    </source>
</reference>
<keyword evidence="2" id="KW-1185">Reference proteome</keyword>
<evidence type="ECO:0000313" key="3">
    <source>
        <dbReference type="RefSeq" id="XP_033573473.1"/>
    </source>
</evidence>
<dbReference type="Proteomes" id="UP000504636">
    <property type="component" value="Unplaced"/>
</dbReference>
<proteinExistence type="predicted"/>